<protein>
    <submittedName>
        <fullName evidence="1">Uncharacterized protein</fullName>
    </submittedName>
</protein>
<evidence type="ECO:0000313" key="2">
    <source>
        <dbReference type="Proteomes" id="UP000225108"/>
    </source>
</evidence>
<dbReference type="AlphaFoldDB" id="A0A2G3PKW8"/>
<sequence length="193" mass="20401">MVYAAAAIAVIGAVSACSPDRPPNETFSVQDPFDVDDLDDPSNVKRPDVEGNVVVRGAKSSCAGLAVGVDDFYLKRVDVEVGEGGDGVATRVTWTLSSPIPPFGGTVFVFTGVSADETESIQLRYSVANGQRFELYVLNSEDRRIDLTGEPLRTDTGVVSVVVPSPDIMVLGAGFHWSAEMSHNSGAVQHCPA</sequence>
<dbReference type="Proteomes" id="UP000225108">
    <property type="component" value="Unassembled WGS sequence"/>
</dbReference>
<dbReference type="EMBL" id="PEBD01000008">
    <property type="protein sequence ID" value="PHV66465.1"/>
    <property type="molecule type" value="Genomic_DNA"/>
</dbReference>
<comment type="caution">
    <text evidence="1">The sequence shown here is derived from an EMBL/GenBank/DDBJ whole genome shotgun (WGS) entry which is preliminary data.</text>
</comment>
<evidence type="ECO:0000313" key="1">
    <source>
        <dbReference type="EMBL" id="PHV66465.1"/>
    </source>
</evidence>
<organism evidence="1 2">
    <name type="scientific">Williamsia marianensis</name>
    <dbReference type="NCBI Taxonomy" id="85044"/>
    <lineage>
        <taxon>Bacteria</taxon>
        <taxon>Bacillati</taxon>
        <taxon>Actinomycetota</taxon>
        <taxon>Actinomycetes</taxon>
        <taxon>Mycobacteriales</taxon>
        <taxon>Nocardiaceae</taxon>
        <taxon>Williamsia</taxon>
    </lineage>
</organism>
<accession>A0A2G3PKW8</accession>
<name>A0A2G3PKW8_WILMA</name>
<reference evidence="1 2" key="1">
    <citation type="submission" date="2017-10" db="EMBL/GenBank/DDBJ databases">
        <title>The draft genome sequence of Williamsia sp. BULT 1.1 isolated from the semi-arid grassland soils from South Africa.</title>
        <authorList>
            <person name="Kabwe M.H."/>
            <person name="Govender N."/>
            <person name="Mutseka Lunga P."/>
            <person name="Vikram S."/>
            <person name="Makhalanyane T.P."/>
        </authorList>
    </citation>
    <scope>NUCLEOTIDE SEQUENCE [LARGE SCALE GENOMIC DNA]</scope>
    <source>
        <strain evidence="1 2">BULT 1.1</strain>
    </source>
</reference>
<gene>
    <name evidence="1" type="ORF">CSW57_09040</name>
</gene>
<proteinExistence type="predicted"/>